<dbReference type="OrthoDB" id="10467076at2759"/>
<protein>
    <submittedName>
        <fullName evidence="2">Uncharacterized protein</fullName>
    </submittedName>
</protein>
<dbReference type="EMBL" id="JOJR01000078">
    <property type="protein sequence ID" value="RCN46464.1"/>
    <property type="molecule type" value="Genomic_DNA"/>
</dbReference>
<feature type="signal peptide" evidence="1">
    <location>
        <begin position="1"/>
        <end position="18"/>
    </location>
</feature>
<evidence type="ECO:0000313" key="3">
    <source>
        <dbReference type="Proteomes" id="UP000252519"/>
    </source>
</evidence>
<dbReference type="AlphaFoldDB" id="A0A368GQ67"/>
<sequence>MQIIPLLLICTTTAAVSSANECWRSGLKVDNVSYKGDQPYTKTHKLAVERIKEIYDKYSTEIGANPILALEDLTVRQRVLTLAKTLYSDHGVRKFLLSGEFDGE</sequence>
<dbReference type="Proteomes" id="UP000252519">
    <property type="component" value="Unassembled WGS sequence"/>
</dbReference>
<proteinExistence type="predicted"/>
<keyword evidence="3" id="KW-1185">Reference proteome</keyword>
<name>A0A368GQ67_ANCCA</name>
<feature type="chain" id="PRO_5017001170" evidence="1">
    <location>
        <begin position="19"/>
        <end position="104"/>
    </location>
</feature>
<gene>
    <name evidence="2" type="ORF">ANCCAN_07457</name>
</gene>
<keyword evidence="1" id="KW-0732">Signal</keyword>
<accession>A0A368GQ67</accession>
<comment type="caution">
    <text evidence="2">The sequence shown here is derived from an EMBL/GenBank/DDBJ whole genome shotgun (WGS) entry which is preliminary data.</text>
</comment>
<evidence type="ECO:0000313" key="2">
    <source>
        <dbReference type="EMBL" id="RCN46464.1"/>
    </source>
</evidence>
<organism evidence="2 3">
    <name type="scientific">Ancylostoma caninum</name>
    <name type="common">Dog hookworm</name>
    <dbReference type="NCBI Taxonomy" id="29170"/>
    <lineage>
        <taxon>Eukaryota</taxon>
        <taxon>Metazoa</taxon>
        <taxon>Ecdysozoa</taxon>
        <taxon>Nematoda</taxon>
        <taxon>Chromadorea</taxon>
        <taxon>Rhabditida</taxon>
        <taxon>Rhabditina</taxon>
        <taxon>Rhabditomorpha</taxon>
        <taxon>Strongyloidea</taxon>
        <taxon>Ancylostomatidae</taxon>
        <taxon>Ancylostomatinae</taxon>
        <taxon>Ancylostoma</taxon>
    </lineage>
</organism>
<reference evidence="2 3" key="1">
    <citation type="submission" date="2014-10" db="EMBL/GenBank/DDBJ databases">
        <title>Draft genome of the hookworm Ancylostoma caninum.</title>
        <authorList>
            <person name="Mitreva M."/>
        </authorList>
    </citation>
    <scope>NUCLEOTIDE SEQUENCE [LARGE SCALE GENOMIC DNA]</scope>
    <source>
        <strain evidence="2 3">Baltimore</strain>
    </source>
</reference>
<evidence type="ECO:0000256" key="1">
    <source>
        <dbReference type="SAM" id="SignalP"/>
    </source>
</evidence>